<evidence type="ECO:0000313" key="1">
    <source>
        <dbReference type="EMBL" id="GFF20080.1"/>
    </source>
</evidence>
<dbReference type="Gene3D" id="1.20.5.340">
    <property type="match status" value="2"/>
</dbReference>
<comment type="caution">
    <text evidence="1">The sequence shown here is derived from an EMBL/GenBank/DDBJ whole genome shotgun (WGS) entry which is preliminary data.</text>
</comment>
<dbReference type="PANTHER" id="PTHR24148:SF78">
    <property type="entry name" value="HETEROKARYON INCOMPATIBILITY DOMAIN-CONTAINING PROTEIN"/>
    <property type="match status" value="1"/>
</dbReference>
<dbReference type="Gene3D" id="1.25.40.10">
    <property type="entry name" value="Tetratricopeptide repeat domain"/>
    <property type="match status" value="1"/>
</dbReference>
<gene>
    <name evidence="1" type="ORF">ATEIFO6365_0011034000</name>
</gene>
<name>A0A5M3Z3B2_ASPTE</name>
<dbReference type="InterPro" id="IPR011990">
    <property type="entry name" value="TPR-like_helical_dom_sf"/>
</dbReference>
<sequence>MQSVSQIGPERGGYQYSPLAPGPNSIRMLRVFPAVDNAAPIQCQLFSYCLSDERRGRHLYEGLSYVWGSTDKSQAIFIDNQYLPVTANLHAALLHLRDAAIERVIWIDAICINQADPIERGGQVQLMAKIYSEAARVIVWLGPASDQSDTILEAIRSAASEGTTSLHETLLRKGIDELLARPWFRRIWVLQEAAAARQVRLHCGFIDLDGYTFSAGLRALDRQYPGLIVLRRAVAPVVYTVGRAIFRPRATPCSSSTRSFSLNIRPLGELIEMYNRHEATERQDKIFALLGMSVDNPMAAGLVPNYTLRWAEVFSQTIAFLLGGDVSAQTWEGHELAIIEGKGLVIGKVSKVDTVDAGDNQAIEIITTAASGRPGVKCTLSLQSLSNAVREGDIVCLLSGASKPTIVRLCRDYFTIVRIQVPMQLKGARNTIMHEFLLLWDWEGSRQRSSEVAEYNTLMEVLGPPGTHSQRMMRLWHAAMILYQIEEFAKSSIRMQGSLEAHVAELGEEDSRTLTCMQKSAVLHMILGKNAQAEVLFKRVIMLARRRPELDEITTSSLSKLAAIYRMQERWPDAQKLRLMEDTIYLMRKGMHSVGEIMAKVTKALDKDLLTFMFERDGNDVQVTEDLLIRIAKETRGVELMKLVFDHKGTALPITDAVIVAAARNMSHGKAIIELLLERGGNGFSLSDRILLAAAENNESGSEIIKLLLERERGKIAVNGTVVIAAAQYVNEDFLRILMRCDRTNYTRDAHIQIASKFDAEFMKMLLAKEGESFRPTEDILIAAAGNRNARGVLDVLFEERGNEIEITEDFIAAAVSNKYADGVTQLLLQRRRSEVELSERVVVAAAASWLGKKTMKLLLGRQCKARLSEGLVAAVARHFDADIMSLLLDSIQGSIDVTEAVVTSALKRENGEDILQLLFRTKRDTVHVKDSAIIQVAKSCNDETMKLLLDGGQGSINITDAILIAAARNKHGPSMLKLLLRQIRDKLQISEELIIEVVRKGREALRALLDEWGHELHLTEDILAAAAGHWYGKELLQLLFERKPAEIRITEKVIIAAAGSKRHQEVMKLLVDHSPETVRAADAIGVAR</sequence>
<accession>A0A5M3Z3B2</accession>
<dbReference type="VEuPathDB" id="FungiDB:ATEG_05644"/>
<keyword evidence="2" id="KW-1185">Reference proteome</keyword>
<dbReference type="Pfam" id="PF06985">
    <property type="entry name" value="HET"/>
    <property type="match status" value="1"/>
</dbReference>
<dbReference type="InterPro" id="IPR052895">
    <property type="entry name" value="HetReg/Transcr_Mod"/>
</dbReference>
<dbReference type="PANTHER" id="PTHR24148">
    <property type="entry name" value="ANKYRIN REPEAT DOMAIN-CONTAINING PROTEIN 39 HOMOLOG-RELATED"/>
    <property type="match status" value="1"/>
</dbReference>
<dbReference type="Proteomes" id="UP000452235">
    <property type="component" value="Unassembled WGS sequence"/>
</dbReference>
<reference evidence="1 2" key="1">
    <citation type="submission" date="2020-01" db="EMBL/GenBank/DDBJ databases">
        <title>Aspergillus terreus IFO 6365 whole genome shotgun sequence.</title>
        <authorList>
            <person name="Kanamasa S."/>
            <person name="Takahashi H."/>
        </authorList>
    </citation>
    <scope>NUCLEOTIDE SEQUENCE [LARGE SCALE GENOMIC DNA]</scope>
    <source>
        <strain evidence="1 2">IFO 6365</strain>
    </source>
</reference>
<dbReference type="InterPro" id="IPR010730">
    <property type="entry name" value="HET"/>
</dbReference>
<protein>
    <submittedName>
        <fullName evidence="1">HET-domain-containing protein</fullName>
    </submittedName>
</protein>
<proteinExistence type="predicted"/>
<dbReference type="Pfam" id="PF23397">
    <property type="entry name" value="DUF7104"/>
    <property type="match status" value="8"/>
</dbReference>
<organism evidence="1 2">
    <name type="scientific">Aspergillus terreus</name>
    <dbReference type="NCBI Taxonomy" id="33178"/>
    <lineage>
        <taxon>Eukaryota</taxon>
        <taxon>Fungi</taxon>
        <taxon>Dikarya</taxon>
        <taxon>Ascomycota</taxon>
        <taxon>Pezizomycotina</taxon>
        <taxon>Eurotiomycetes</taxon>
        <taxon>Eurotiomycetidae</taxon>
        <taxon>Eurotiales</taxon>
        <taxon>Aspergillaceae</taxon>
        <taxon>Aspergillus</taxon>
        <taxon>Aspergillus subgen. Circumdati</taxon>
    </lineage>
</organism>
<dbReference type="OrthoDB" id="2157530at2759"/>
<dbReference type="AlphaFoldDB" id="A0A5M3Z3B2"/>
<evidence type="ECO:0000313" key="2">
    <source>
        <dbReference type="Proteomes" id="UP000452235"/>
    </source>
</evidence>
<dbReference type="InterPro" id="IPR055530">
    <property type="entry name" value="DUF7104"/>
</dbReference>
<dbReference type="EMBL" id="BLJY01000011">
    <property type="protein sequence ID" value="GFF20080.1"/>
    <property type="molecule type" value="Genomic_DNA"/>
</dbReference>